<dbReference type="EMBL" id="JAACJK010000111">
    <property type="protein sequence ID" value="KAF5332152.1"/>
    <property type="molecule type" value="Genomic_DNA"/>
</dbReference>
<keyword evidence="11" id="KW-1185">Reference proteome</keyword>
<name>A0A8H5C198_9AGAR</name>
<feature type="domain" description="Zn(2)-C6 fungal-type" evidence="9">
    <location>
        <begin position="122"/>
        <end position="153"/>
    </location>
</feature>
<evidence type="ECO:0000256" key="8">
    <source>
        <dbReference type="SAM" id="MobiDB-lite"/>
    </source>
</evidence>
<accession>A0A8H5C198</accession>
<feature type="compositionally biased region" description="Polar residues" evidence="8">
    <location>
        <begin position="1"/>
        <end position="12"/>
    </location>
</feature>
<evidence type="ECO:0000256" key="2">
    <source>
        <dbReference type="ARBA" id="ARBA00022723"/>
    </source>
</evidence>
<dbReference type="GO" id="GO:0005634">
    <property type="term" value="C:nucleus"/>
    <property type="evidence" value="ECO:0007669"/>
    <property type="project" value="UniProtKB-SubCell"/>
</dbReference>
<sequence length="462" mass="49598">MQQARFESSSPEGHSRRRRVPASQPAMPGAIPNPSQTLPSIRHLHPFLTQPSDDPSSYSYPPPGGSGYSPSTGGMDGIMNPPAQLPPPQQQQREPEYYGGVESEAEEDLGPPKKKRRRQALSCTECKRRKIKCDRNQPCAPCSRRGEQAKCQWHIVEPVEKYVTRAEYDELKAKFDQLWMIVHRMLPQQPAATSTTMPYYTSLAGAPVEAVQQQQSYQTNVPVYSSIMAPPPSYPSHIESTSPSMHPVQRYSARPEESQSPRHHASGSGSGASPVVATLQPATSQSRSSMSTSSGSGRPVGGGGGAGVSVSDHKAPASSGGGGATAGPSSSNAGARRSPLARTSITGPPGSSYDPTSSSSSQPKNFRAQTLILGERLRDTMAPNSSSSSHREGPASLIITTPAPRRASRTTARRVSRRPLPRDRRSQTCIWMGPVGRRSLPTRLPQALPPSRLSRMAQVGDA</sequence>
<evidence type="ECO:0000256" key="4">
    <source>
        <dbReference type="ARBA" id="ARBA00023015"/>
    </source>
</evidence>
<keyword evidence="2" id="KW-0479">Metal-binding</keyword>
<evidence type="ECO:0000256" key="5">
    <source>
        <dbReference type="ARBA" id="ARBA00023125"/>
    </source>
</evidence>
<dbReference type="SMART" id="SM00066">
    <property type="entry name" value="GAL4"/>
    <property type="match status" value="1"/>
</dbReference>
<evidence type="ECO:0000256" key="3">
    <source>
        <dbReference type="ARBA" id="ARBA00022833"/>
    </source>
</evidence>
<feature type="compositionally biased region" description="Low complexity" evidence="8">
    <location>
        <begin position="348"/>
        <end position="363"/>
    </location>
</feature>
<dbReference type="OrthoDB" id="3362851at2759"/>
<feature type="compositionally biased region" description="Low complexity" evidence="8">
    <location>
        <begin position="326"/>
        <end position="335"/>
    </location>
</feature>
<dbReference type="PANTHER" id="PTHR31313">
    <property type="entry name" value="TY1 ENHANCER ACTIVATOR"/>
    <property type="match status" value="1"/>
</dbReference>
<dbReference type="GO" id="GO:0000981">
    <property type="term" value="F:DNA-binding transcription factor activity, RNA polymerase II-specific"/>
    <property type="evidence" value="ECO:0007669"/>
    <property type="project" value="InterPro"/>
</dbReference>
<evidence type="ECO:0000256" key="1">
    <source>
        <dbReference type="ARBA" id="ARBA00004123"/>
    </source>
</evidence>
<keyword evidence="5" id="KW-0238">DNA-binding</keyword>
<keyword evidence="3" id="KW-0862">Zinc</keyword>
<protein>
    <recommendedName>
        <fullName evidence="9">Zn(2)-C6 fungal-type domain-containing protein</fullName>
    </recommendedName>
</protein>
<keyword evidence="6" id="KW-0804">Transcription</keyword>
<gene>
    <name evidence="10" type="ORF">D9611_008031</name>
</gene>
<feature type="region of interest" description="Disordered" evidence="8">
    <location>
        <begin position="232"/>
        <end position="462"/>
    </location>
</feature>
<dbReference type="PROSITE" id="PS50048">
    <property type="entry name" value="ZN2_CY6_FUNGAL_2"/>
    <property type="match status" value="1"/>
</dbReference>
<evidence type="ECO:0000313" key="11">
    <source>
        <dbReference type="Proteomes" id="UP000541558"/>
    </source>
</evidence>
<keyword evidence="7" id="KW-0539">Nucleus</keyword>
<organism evidence="10 11">
    <name type="scientific">Ephemerocybe angulata</name>
    <dbReference type="NCBI Taxonomy" id="980116"/>
    <lineage>
        <taxon>Eukaryota</taxon>
        <taxon>Fungi</taxon>
        <taxon>Dikarya</taxon>
        <taxon>Basidiomycota</taxon>
        <taxon>Agaricomycotina</taxon>
        <taxon>Agaricomycetes</taxon>
        <taxon>Agaricomycetidae</taxon>
        <taxon>Agaricales</taxon>
        <taxon>Agaricineae</taxon>
        <taxon>Psathyrellaceae</taxon>
        <taxon>Ephemerocybe</taxon>
    </lineage>
</organism>
<dbReference type="CDD" id="cd00067">
    <property type="entry name" value="GAL4"/>
    <property type="match status" value="1"/>
</dbReference>
<dbReference type="Gene3D" id="4.10.240.10">
    <property type="entry name" value="Zn(2)-C6 fungal-type DNA-binding domain"/>
    <property type="match status" value="1"/>
</dbReference>
<feature type="compositionally biased region" description="Basic residues" evidence="8">
    <location>
        <begin position="406"/>
        <end position="419"/>
    </location>
</feature>
<reference evidence="10 11" key="1">
    <citation type="journal article" date="2020" name="ISME J.">
        <title>Uncovering the hidden diversity of litter-decomposition mechanisms in mushroom-forming fungi.</title>
        <authorList>
            <person name="Floudas D."/>
            <person name="Bentzer J."/>
            <person name="Ahren D."/>
            <person name="Johansson T."/>
            <person name="Persson P."/>
            <person name="Tunlid A."/>
        </authorList>
    </citation>
    <scope>NUCLEOTIDE SEQUENCE [LARGE SCALE GENOMIC DNA]</scope>
    <source>
        <strain evidence="10 11">CBS 175.51</strain>
    </source>
</reference>
<evidence type="ECO:0000256" key="7">
    <source>
        <dbReference type="ARBA" id="ARBA00023242"/>
    </source>
</evidence>
<dbReference type="Pfam" id="PF00172">
    <property type="entry name" value="Zn_clus"/>
    <property type="match status" value="1"/>
</dbReference>
<dbReference type="PROSITE" id="PS00463">
    <property type="entry name" value="ZN2_CY6_FUNGAL_1"/>
    <property type="match status" value="1"/>
</dbReference>
<dbReference type="Proteomes" id="UP000541558">
    <property type="component" value="Unassembled WGS sequence"/>
</dbReference>
<dbReference type="PANTHER" id="PTHR31313:SF81">
    <property type="entry name" value="TY1 ENHANCER ACTIVATOR"/>
    <property type="match status" value="1"/>
</dbReference>
<dbReference type="GO" id="GO:0003677">
    <property type="term" value="F:DNA binding"/>
    <property type="evidence" value="ECO:0007669"/>
    <property type="project" value="UniProtKB-KW"/>
</dbReference>
<feature type="compositionally biased region" description="Gly residues" evidence="8">
    <location>
        <begin position="298"/>
        <end position="307"/>
    </location>
</feature>
<feature type="compositionally biased region" description="Low complexity" evidence="8">
    <location>
        <begin position="283"/>
        <end position="297"/>
    </location>
</feature>
<proteinExistence type="predicted"/>
<dbReference type="InterPro" id="IPR036864">
    <property type="entry name" value="Zn2-C6_fun-type_DNA-bd_sf"/>
</dbReference>
<dbReference type="InterPro" id="IPR001138">
    <property type="entry name" value="Zn2Cys6_DnaBD"/>
</dbReference>
<comment type="caution">
    <text evidence="10">The sequence shown here is derived from an EMBL/GenBank/DDBJ whole genome shotgun (WGS) entry which is preliminary data.</text>
</comment>
<feature type="region of interest" description="Disordered" evidence="8">
    <location>
        <begin position="1"/>
        <end position="120"/>
    </location>
</feature>
<evidence type="ECO:0000259" key="9">
    <source>
        <dbReference type="PROSITE" id="PS50048"/>
    </source>
</evidence>
<keyword evidence="4" id="KW-0805">Transcription regulation</keyword>
<dbReference type="AlphaFoldDB" id="A0A8H5C198"/>
<dbReference type="InterPro" id="IPR051615">
    <property type="entry name" value="Transcr_Regulatory_Elem"/>
</dbReference>
<dbReference type="GO" id="GO:0008270">
    <property type="term" value="F:zinc ion binding"/>
    <property type="evidence" value="ECO:0007669"/>
    <property type="project" value="InterPro"/>
</dbReference>
<comment type="subcellular location">
    <subcellularLocation>
        <location evidence="1">Nucleus</location>
    </subcellularLocation>
</comment>
<evidence type="ECO:0000313" key="10">
    <source>
        <dbReference type="EMBL" id="KAF5332152.1"/>
    </source>
</evidence>
<dbReference type="SUPFAM" id="SSF57701">
    <property type="entry name" value="Zn2/Cys6 DNA-binding domain"/>
    <property type="match status" value="1"/>
</dbReference>
<evidence type="ECO:0000256" key="6">
    <source>
        <dbReference type="ARBA" id="ARBA00023163"/>
    </source>
</evidence>